<sequence>MKRASLSATCASRYMEMENRPGQEEGLVEMVEDVYDDVVVGGGVDVGTGELAVDEDDLLRDAERRGGAVRDAPREEEVRVLCPDSGETENREKRKEHDARHLLARCPPYARREGRIDRLVALRLRLRSEALFMMDLALNFSKAFCPLLGSPCFCVLLLRLHSTR</sequence>
<dbReference type="EMBL" id="AMZH03006031">
    <property type="protein sequence ID" value="RRT64852.1"/>
    <property type="molecule type" value="Genomic_DNA"/>
</dbReference>
<gene>
    <name evidence="1" type="ORF">B296_00026448</name>
</gene>
<reference evidence="1 2" key="1">
    <citation type="journal article" date="2014" name="Agronomy (Basel)">
        <title>A Draft Genome Sequence for Ensete ventricosum, the Drought-Tolerant Tree Against Hunger.</title>
        <authorList>
            <person name="Harrison J."/>
            <person name="Moore K.A."/>
            <person name="Paszkiewicz K."/>
            <person name="Jones T."/>
            <person name="Grant M."/>
            <person name="Ambacheew D."/>
            <person name="Muzemil S."/>
            <person name="Studholme D.J."/>
        </authorList>
    </citation>
    <scope>NUCLEOTIDE SEQUENCE [LARGE SCALE GENOMIC DNA]</scope>
</reference>
<accession>A0A426ZLH2</accession>
<evidence type="ECO:0000313" key="2">
    <source>
        <dbReference type="Proteomes" id="UP000287651"/>
    </source>
</evidence>
<dbReference type="Proteomes" id="UP000287651">
    <property type="component" value="Unassembled WGS sequence"/>
</dbReference>
<organism evidence="1 2">
    <name type="scientific">Ensete ventricosum</name>
    <name type="common">Abyssinian banana</name>
    <name type="synonym">Musa ensete</name>
    <dbReference type="NCBI Taxonomy" id="4639"/>
    <lineage>
        <taxon>Eukaryota</taxon>
        <taxon>Viridiplantae</taxon>
        <taxon>Streptophyta</taxon>
        <taxon>Embryophyta</taxon>
        <taxon>Tracheophyta</taxon>
        <taxon>Spermatophyta</taxon>
        <taxon>Magnoliopsida</taxon>
        <taxon>Liliopsida</taxon>
        <taxon>Zingiberales</taxon>
        <taxon>Musaceae</taxon>
        <taxon>Ensete</taxon>
    </lineage>
</organism>
<proteinExistence type="predicted"/>
<comment type="caution">
    <text evidence="1">The sequence shown here is derived from an EMBL/GenBank/DDBJ whole genome shotgun (WGS) entry which is preliminary data.</text>
</comment>
<dbReference type="AlphaFoldDB" id="A0A426ZLH2"/>
<name>A0A426ZLH2_ENSVE</name>
<protein>
    <submittedName>
        <fullName evidence="1">Uncharacterized protein</fullName>
    </submittedName>
</protein>
<evidence type="ECO:0000313" key="1">
    <source>
        <dbReference type="EMBL" id="RRT64852.1"/>
    </source>
</evidence>